<keyword evidence="2" id="KW-1185">Reference proteome</keyword>
<dbReference type="Proteomes" id="UP000233556">
    <property type="component" value="Unassembled WGS sequence"/>
</dbReference>
<keyword evidence="1" id="KW-0808">Transferase</keyword>
<accession>A0A2I0U1F2</accession>
<dbReference type="GO" id="GO:0003964">
    <property type="term" value="F:RNA-directed DNA polymerase activity"/>
    <property type="evidence" value="ECO:0007669"/>
    <property type="project" value="UniProtKB-KW"/>
</dbReference>
<keyword evidence="1" id="KW-0548">Nucleotidyltransferase</keyword>
<keyword evidence="1" id="KW-0695">RNA-directed DNA polymerase</keyword>
<gene>
    <name evidence="1" type="ORF">llap_9917</name>
</gene>
<dbReference type="OrthoDB" id="416454at2759"/>
<dbReference type="AlphaFoldDB" id="A0A2I0U1F2"/>
<evidence type="ECO:0000313" key="1">
    <source>
        <dbReference type="EMBL" id="PKU39773.1"/>
    </source>
</evidence>
<sequence>MEQILLEGKWIEYTLSKFANDTKLSGAVDTLERHDANQRDLDRLKKWACVILMKLNKAKLRVLHLGWDNPCYQYRLEDEEIENRLMKKDLGVSKVLKGGLQERWEHTF</sequence>
<evidence type="ECO:0000313" key="2">
    <source>
        <dbReference type="Proteomes" id="UP000233556"/>
    </source>
</evidence>
<proteinExistence type="predicted"/>
<organism evidence="1 2">
    <name type="scientific">Limosa lapponica baueri</name>
    <dbReference type="NCBI Taxonomy" id="1758121"/>
    <lineage>
        <taxon>Eukaryota</taxon>
        <taxon>Metazoa</taxon>
        <taxon>Chordata</taxon>
        <taxon>Craniata</taxon>
        <taxon>Vertebrata</taxon>
        <taxon>Euteleostomi</taxon>
        <taxon>Archelosauria</taxon>
        <taxon>Archosauria</taxon>
        <taxon>Dinosauria</taxon>
        <taxon>Saurischia</taxon>
        <taxon>Theropoda</taxon>
        <taxon>Coelurosauria</taxon>
        <taxon>Aves</taxon>
        <taxon>Neognathae</taxon>
        <taxon>Neoaves</taxon>
        <taxon>Charadriiformes</taxon>
        <taxon>Scolopacidae</taxon>
        <taxon>Limosa</taxon>
    </lineage>
</organism>
<name>A0A2I0U1F2_LIMLA</name>
<reference evidence="2" key="1">
    <citation type="submission" date="2017-11" db="EMBL/GenBank/DDBJ databases">
        <authorList>
            <person name="Lima N.C."/>
            <person name="Parody-Merino A.M."/>
            <person name="Battley P.F."/>
            <person name="Fidler A.E."/>
            <person name="Prosdocimi F."/>
        </authorList>
    </citation>
    <scope>NUCLEOTIDE SEQUENCE [LARGE SCALE GENOMIC DNA]</scope>
</reference>
<protein>
    <submittedName>
        <fullName evidence="1">Rna-directed dna polymerase from mobile element jockey-like</fullName>
    </submittedName>
</protein>
<dbReference type="EMBL" id="KZ506414">
    <property type="protein sequence ID" value="PKU39773.1"/>
    <property type="molecule type" value="Genomic_DNA"/>
</dbReference>
<reference evidence="2" key="2">
    <citation type="submission" date="2017-12" db="EMBL/GenBank/DDBJ databases">
        <title>Genome sequence of the Bar-tailed Godwit (Limosa lapponica baueri).</title>
        <authorList>
            <person name="Lima N.C.B."/>
            <person name="Parody-Merino A.M."/>
            <person name="Battley P.F."/>
            <person name="Fidler A.E."/>
            <person name="Prosdocimi F."/>
        </authorList>
    </citation>
    <scope>NUCLEOTIDE SEQUENCE [LARGE SCALE GENOMIC DNA]</scope>
</reference>